<gene>
    <name evidence="1" type="ORF">CFV95_013470</name>
</gene>
<proteinExistence type="predicted"/>
<accession>A0AAV9FSX6</accession>
<name>A0AAV9FSX6_LEPIR</name>
<reference evidence="1" key="1">
    <citation type="submission" date="2023-10" db="EMBL/GenBank/DDBJ databases">
        <title>Genomic and proteomic analysis of Leptospira interrogans strain CUDO8.</title>
        <authorList>
            <person name="Boonciew P."/>
            <person name="Kurilung A."/>
            <person name="Prapasarakul N."/>
        </authorList>
    </citation>
    <scope>NUCLEOTIDE SEQUENCE</scope>
    <source>
        <strain evidence="1">CUDO8</strain>
    </source>
</reference>
<dbReference type="Proteomes" id="UP000218471">
    <property type="component" value="Unassembled WGS sequence"/>
</dbReference>
<protein>
    <recommendedName>
        <fullName evidence="3">ACT domain protein</fullName>
    </recommendedName>
</protein>
<evidence type="ECO:0008006" key="3">
    <source>
        <dbReference type="Google" id="ProtNLM"/>
    </source>
</evidence>
<organism evidence="1 2">
    <name type="scientific">Leptospira interrogans</name>
    <dbReference type="NCBI Taxonomy" id="173"/>
    <lineage>
        <taxon>Bacteria</taxon>
        <taxon>Pseudomonadati</taxon>
        <taxon>Spirochaetota</taxon>
        <taxon>Spirochaetia</taxon>
        <taxon>Leptospirales</taxon>
        <taxon>Leptospiraceae</taxon>
        <taxon>Leptospira</taxon>
    </lineage>
</organism>
<sequence>MTKFSKKYTDYHFHPKISDNFEIVCYERKDTGFDVYIFEKKNSVPEFEESRVDQFHIFLGTINSEDEFEEFYNLRIRKLIGNKYELIPYYAEKGSRKVCGKIFDALKNLGCYGMLLSSNELGDYTISIRRKDVEIAKTIVQSNVL</sequence>
<comment type="caution">
    <text evidence="1">The sequence shown here is derived from an EMBL/GenBank/DDBJ whole genome shotgun (WGS) entry which is preliminary data.</text>
</comment>
<evidence type="ECO:0000313" key="1">
    <source>
        <dbReference type="EMBL" id="KAK2619931.1"/>
    </source>
</evidence>
<evidence type="ECO:0000313" key="2">
    <source>
        <dbReference type="Proteomes" id="UP000218471"/>
    </source>
</evidence>
<dbReference type="AlphaFoldDB" id="A0AAV9FSX6"/>
<dbReference type="EMBL" id="NKYG02000001">
    <property type="protein sequence ID" value="KAK2619931.1"/>
    <property type="molecule type" value="Genomic_DNA"/>
</dbReference>
<dbReference type="RefSeq" id="WP_002187625.1">
    <property type="nucleotide sequence ID" value="NZ_CP096129.1"/>
</dbReference>